<comment type="caution">
    <text evidence="1">The sequence shown here is derived from an EMBL/GenBank/DDBJ whole genome shotgun (WGS) entry which is preliminary data.</text>
</comment>
<dbReference type="RefSeq" id="WP_380044261.1">
    <property type="nucleotide sequence ID" value="NZ_JBHLTC010000006.1"/>
</dbReference>
<gene>
    <name evidence="1" type="ORF">ACFFGN_05735</name>
</gene>
<protein>
    <recommendedName>
        <fullName evidence="3">UDP-glucuronosyltransferase</fullName>
    </recommendedName>
</protein>
<keyword evidence="2" id="KW-1185">Reference proteome</keyword>
<dbReference type="Proteomes" id="UP001589890">
    <property type="component" value="Unassembled WGS sequence"/>
</dbReference>
<sequence length="348" mass="38186">MIEILTSGVALGVHVPGLLLADRLREQGGSAHVSVLERLMPEQTLVTTARSKQAFHRDFRVALAGQKLARDASIATDARAVDDLLREWRARRVSRFVVFSGFWLPIVERYVAEAGVVPVDVCHVDSVQSPSFDKAGPTTLEVEHVWLADADGGRVPCSIPVTREEPLAWSDRDHRLLVHGGGWGMGTYRERAPELLAAGFALDVVAYEDRDLAGTEGVRYFMIDPDWHPWLGDGYPPFAEVVAGQPPAFVQRTGHHGSFDLARRALATVSKPGGGTLLDSLWSATPTVLLEPFGPHEQHNAELWRQLGFGIAFEHWAEKGLAVEVLAELHEALLAARPLIPDYSKALL</sequence>
<dbReference type="EMBL" id="JBHLTC010000006">
    <property type="protein sequence ID" value="MFC0623555.1"/>
    <property type="molecule type" value="Genomic_DNA"/>
</dbReference>
<name>A0ABV6QFW9_9ACTN</name>
<accession>A0ABV6QFW9</accession>
<reference evidence="1 2" key="1">
    <citation type="submission" date="2024-09" db="EMBL/GenBank/DDBJ databases">
        <authorList>
            <person name="Sun Q."/>
            <person name="Mori K."/>
        </authorList>
    </citation>
    <scope>NUCLEOTIDE SEQUENCE [LARGE SCALE GENOMIC DNA]</scope>
    <source>
        <strain evidence="1 2">CGMCC 1.15906</strain>
    </source>
</reference>
<evidence type="ECO:0000313" key="2">
    <source>
        <dbReference type="Proteomes" id="UP001589890"/>
    </source>
</evidence>
<evidence type="ECO:0000313" key="1">
    <source>
        <dbReference type="EMBL" id="MFC0623555.1"/>
    </source>
</evidence>
<organism evidence="1 2">
    <name type="scientific">Kribbella deserti</name>
    <dbReference type="NCBI Taxonomy" id="1926257"/>
    <lineage>
        <taxon>Bacteria</taxon>
        <taxon>Bacillati</taxon>
        <taxon>Actinomycetota</taxon>
        <taxon>Actinomycetes</taxon>
        <taxon>Propionibacteriales</taxon>
        <taxon>Kribbellaceae</taxon>
        <taxon>Kribbella</taxon>
    </lineage>
</organism>
<proteinExistence type="predicted"/>
<evidence type="ECO:0008006" key="3">
    <source>
        <dbReference type="Google" id="ProtNLM"/>
    </source>
</evidence>